<proteinExistence type="predicted"/>
<dbReference type="GO" id="GO:0003700">
    <property type="term" value="F:DNA-binding transcription factor activity"/>
    <property type="evidence" value="ECO:0007669"/>
    <property type="project" value="UniProtKB-UniRule"/>
</dbReference>
<dbReference type="InterPro" id="IPR008967">
    <property type="entry name" value="p53-like_TF_DNA-bd_sf"/>
</dbReference>
<dbReference type="Proteomes" id="UP000193944">
    <property type="component" value="Unassembled WGS sequence"/>
</dbReference>
<evidence type="ECO:0000313" key="4">
    <source>
        <dbReference type="EMBL" id="ORX83487.1"/>
    </source>
</evidence>
<feature type="domain" description="NDT80" evidence="3">
    <location>
        <begin position="1"/>
        <end position="185"/>
    </location>
</feature>
<keyword evidence="1 2" id="KW-0238">DNA-binding</keyword>
<feature type="DNA-binding region" description="NDT80" evidence="2">
    <location>
        <begin position="1"/>
        <end position="185"/>
    </location>
</feature>
<evidence type="ECO:0000256" key="1">
    <source>
        <dbReference type="ARBA" id="ARBA00023125"/>
    </source>
</evidence>
<feature type="non-terminal residue" evidence="4">
    <location>
        <position position="185"/>
    </location>
</feature>
<dbReference type="EMBL" id="MCFG01000072">
    <property type="protein sequence ID" value="ORX83487.1"/>
    <property type="molecule type" value="Genomic_DNA"/>
</dbReference>
<protein>
    <submittedName>
        <fullName evidence="4">p53-like transcription factor</fullName>
    </submittedName>
</protein>
<evidence type="ECO:0000259" key="3">
    <source>
        <dbReference type="PROSITE" id="PS51517"/>
    </source>
</evidence>
<dbReference type="GO" id="GO:0000228">
    <property type="term" value="C:nuclear chromosome"/>
    <property type="evidence" value="ECO:0007669"/>
    <property type="project" value="TreeGrafter"/>
</dbReference>
<feature type="non-terminal residue" evidence="4">
    <location>
        <position position="1"/>
    </location>
</feature>
<dbReference type="InterPro" id="IPR052605">
    <property type="entry name" value="Fungal_trans_regulator"/>
</dbReference>
<dbReference type="AlphaFoldDB" id="A0A1Y1XCP3"/>
<dbReference type="PROSITE" id="PS51517">
    <property type="entry name" value="NDT80"/>
    <property type="match status" value="1"/>
</dbReference>
<keyword evidence="5" id="KW-1185">Reference proteome</keyword>
<dbReference type="GO" id="GO:0045944">
    <property type="term" value="P:positive regulation of transcription by RNA polymerase II"/>
    <property type="evidence" value="ECO:0007669"/>
    <property type="project" value="TreeGrafter"/>
</dbReference>
<comment type="caution">
    <text evidence="4">The sequence shown here is derived from an EMBL/GenBank/DDBJ whole genome shotgun (WGS) entry which is preliminary data.</text>
</comment>
<gene>
    <name evidence="4" type="ORF">BCR32DRAFT_179610</name>
</gene>
<dbReference type="GO" id="GO:0003677">
    <property type="term" value="F:DNA binding"/>
    <property type="evidence" value="ECO:0007669"/>
    <property type="project" value="UniProtKB-KW"/>
</dbReference>
<dbReference type="SUPFAM" id="SSF49417">
    <property type="entry name" value="p53-like transcription factors"/>
    <property type="match status" value="1"/>
</dbReference>
<dbReference type="InterPro" id="IPR037141">
    <property type="entry name" value="NDT80_DNA-bd_dom_sf"/>
</dbReference>
<dbReference type="PANTHER" id="PTHR35144">
    <property type="entry name" value="MEIOSIS-SPECIFIC TRANSCRIPTION FACTOR NDT80"/>
    <property type="match status" value="1"/>
</dbReference>
<dbReference type="InterPro" id="IPR024061">
    <property type="entry name" value="NDT80_DNA-bd_dom"/>
</dbReference>
<dbReference type="GO" id="GO:0051321">
    <property type="term" value="P:meiotic cell cycle"/>
    <property type="evidence" value="ECO:0007669"/>
    <property type="project" value="TreeGrafter"/>
</dbReference>
<name>A0A1Y1XCP3_9FUNG</name>
<evidence type="ECO:0000256" key="2">
    <source>
        <dbReference type="PROSITE-ProRule" id="PRU00850"/>
    </source>
</evidence>
<dbReference type="OrthoDB" id="2288358at2759"/>
<reference evidence="4 5" key="2">
    <citation type="submission" date="2016-08" db="EMBL/GenBank/DDBJ databases">
        <title>Pervasive Adenine N6-methylation of Active Genes in Fungi.</title>
        <authorList>
            <consortium name="DOE Joint Genome Institute"/>
            <person name="Mondo S.J."/>
            <person name="Dannebaum R.O."/>
            <person name="Kuo R.C."/>
            <person name="Labutti K."/>
            <person name="Haridas S."/>
            <person name="Kuo A."/>
            <person name="Salamov A."/>
            <person name="Ahrendt S.R."/>
            <person name="Lipzen A."/>
            <person name="Sullivan W."/>
            <person name="Andreopoulos W.B."/>
            <person name="Clum A."/>
            <person name="Lindquist E."/>
            <person name="Daum C."/>
            <person name="Ramamoorthy G.K."/>
            <person name="Gryganskyi A."/>
            <person name="Culley D."/>
            <person name="Magnuson J.K."/>
            <person name="James T.Y."/>
            <person name="O'Malley M.A."/>
            <person name="Stajich J.E."/>
            <person name="Spatafora J.W."/>
            <person name="Visel A."/>
            <person name="Grigoriev I.V."/>
        </authorList>
    </citation>
    <scope>NUCLEOTIDE SEQUENCE [LARGE SCALE GENOMIC DNA]</scope>
    <source>
        <strain evidence="4 5">S4</strain>
    </source>
</reference>
<dbReference type="Gene3D" id="2.60.40.1390">
    <property type="entry name" value="NDT80 DNA-binding domain"/>
    <property type="match status" value="1"/>
</dbReference>
<dbReference type="PANTHER" id="PTHR35144:SF2">
    <property type="entry name" value="MEIOSIS-SPECIFIC TRANSCRIPTION FACTOR NDT80"/>
    <property type="match status" value="1"/>
</dbReference>
<sequence>LDLKSRIDKGFFSADGVWICYRRNYFQIKILFNLIEDGKDLSESINFPNSLDDIYVKLPDKGMCKILNFYVGIDSIITGSKDKVEIVQHTAKREKGEQKKPGIKLIFPGGDLSSYNYSLEQNTIVLYERLQFRKATCNNGKRTTFQQYYSIIINLYGMLVDGKKVRIGYIESSPLVVRGRSPGHY</sequence>
<organism evidence="4 5">
    <name type="scientific">Anaeromyces robustus</name>
    <dbReference type="NCBI Taxonomy" id="1754192"/>
    <lineage>
        <taxon>Eukaryota</taxon>
        <taxon>Fungi</taxon>
        <taxon>Fungi incertae sedis</taxon>
        <taxon>Chytridiomycota</taxon>
        <taxon>Chytridiomycota incertae sedis</taxon>
        <taxon>Neocallimastigomycetes</taxon>
        <taxon>Neocallimastigales</taxon>
        <taxon>Neocallimastigaceae</taxon>
        <taxon>Anaeromyces</taxon>
    </lineage>
</organism>
<reference evidence="4 5" key="1">
    <citation type="submission" date="2016-08" db="EMBL/GenBank/DDBJ databases">
        <title>A Parts List for Fungal Cellulosomes Revealed by Comparative Genomics.</title>
        <authorList>
            <consortium name="DOE Joint Genome Institute"/>
            <person name="Haitjema C.H."/>
            <person name="Gilmore S.P."/>
            <person name="Henske J.K."/>
            <person name="Solomon K.V."/>
            <person name="De Groot R."/>
            <person name="Kuo A."/>
            <person name="Mondo S.J."/>
            <person name="Salamov A.A."/>
            <person name="Labutti K."/>
            <person name="Zhao Z."/>
            <person name="Chiniquy J."/>
            <person name="Barry K."/>
            <person name="Brewer H.M."/>
            <person name="Purvine S.O."/>
            <person name="Wright A.T."/>
            <person name="Boxma B."/>
            <person name="Van Alen T."/>
            <person name="Hackstein J.H."/>
            <person name="Baker S.E."/>
            <person name="Grigoriev I.V."/>
            <person name="O'Malley M.A."/>
        </authorList>
    </citation>
    <scope>NUCLEOTIDE SEQUENCE [LARGE SCALE GENOMIC DNA]</scope>
    <source>
        <strain evidence="4 5">S4</strain>
    </source>
</reference>
<accession>A0A1Y1XCP3</accession>
<evidence type="ECO:0000313" key="5">
    <source>
        <dbReference type="Proteomes" id="UP000193944"/>
    </source>
</evidence>
<dbReference type="Pfam" id="PF05224">
    <property type="entry name" value="NDT80_PhoG"/>
    <property type="match status" value="1"/>
</dbReference>